<protein>
    <submittedName>
        <fullName evidence="1">Uncharacterized protein</fullName>
    </submittedName>
</protein>
<dbReference type="Proteomes" id="UP001500729">
    <property type="component" value="Unassembled WGS sequence"/>
</dbReference>
<evidence type="ECO:0000313" key="1">
    <source>
        <dbReference type="EMBL" id="GAA0526545.1"/>
    </source>
</evidence>
<proteinExistence type="predicted"/>
<evidence type="ECO:0000313" key="2">
    <source>
        <dbReference type="Proteomes" id="UP001500729"/>
    </source>
</evidence>
<keyword evidence="2" id="KW-1185">Reference proteome</keyword>
<organism evidence="1 2">
    <name type="scientific">Saccharopolyspora erythraea</name>
    <name type="common">Streptomyces erythraeus</name>
    <dbReference type="NCBI Taxonomy" id="1836"/>
    <lineage>
        <taxon>Bacteria</taxon>
        <taxon>Bacillati</taxon>
        <taxon>Actinomycetota</taxon>
        <taxon>Actinomycetes</taxon>
        <taxon>Pseudonocardiales</taxon>
        <taxon>Pseudonocardiaceae</taxon>
        <taxon>Saccharopolyspora</taxon>
    </lineage>
</organism>
<sequence>MKAIRKALTRLSGRFRARKQPVISIDDPGLRVVVSAFDEAEAASSALGRSAQWRADEPAVLRHHLVVPEHEVATAQELLAPDGWTLRTGGEVAEQGEHFDAEGPGTVVALRVQVLDALHCSQESSRMAGLAQRLGGRALGWDALQPAPPEAG</sequence>
<dbReference type="EMBL" id="BAAAGS010000015">
    <property type="protein sequence ID" value="GAA0526545.1"/>
    <property type="molecule type" value="Genomic_DNA"/>
</dbReference>
<reference evidence="2" key="1">
    <citation type="journal article" date="2019" name="Int. J. Syst. Evol. Microbiol.">
        <title>The Global Catalogue of Microorganisms (GCM) 10K type strain sequencing project: providing services to taxonomists for standard genome sequencing and annotation.</title>
        <authorList>
            <consortium name="The Broad Institute Genomics Platform"/>
            <consortium name="The Broad Institute Genome Sequencing Center for Infectious Disease"/>
            <person name="Wu L."/>
            <person name="Ma J."/>
        </authorList>
    </citation>
    <scope>NUCLEOTIDE SEQUENCE [LARGE SCALE GENOMIC DNA]</scope>
    <source>
        <strain evidence="2">JCM 10303</strain>
    </source>
</reference>
<comment type="caution">
    <text evidence="1">The sequence shown here is derived from an EMBL/GenBank/DDBJ whole genome shotgun (WGS) entry which is preliminary data.</text>
</comment>
<accession>A0ABP3MUY2</accession>
<name>A0ABP3MUY2_SACER</name>
<gene>
    <name evidence="1" type="ORF">GCM10009533_27330</name>
</gene>